<dbReference type="AlphaFoldDB" id="A0A0E9U179"/>
<reference evidence="1" key="1">
    <citation type="submission" date="2014-11" db="EMBL/GenBank/DDBJ databases">
        <authorList>
            <person name="Amaro Gonzalez C."/>
        </authorList>
    </citation>
    <scope>NUCLEOTIDE SEQUENCE</scope>
</reference>
<reference evidence="1" key="2">
    <citation type="journal article" date="2015" name="Fish Shellfish Immunol.">
        <title>Early steps in the European eel (Anguilla anguilla)-Vibrio vulnificus interaction in the gills: Role of the RtxA13 toxin.</title>
        <authorList>
            <person name="Callol A."/>
            <person name="Pajuelo D."/>
            <person name="Ebbesson L."/>
            <person name="Teles M."/>
            <person name="MacKenzie S."/>
            <person name="Amaro C."/>
        </authorList>
    </citation>
    <scope>NUCLEOTIDE SEQUENCE</scope>
</reference>
<organism evidence="1">
    <name type="scientific">Anguilla anguilla</name>
    <name type="common">European freshwater eel</name>
    <name type="synonym">Muraena anguilla</name>
    <dbReference type="NCBI Taxonomy" id="7936"/>
    <lineage>
        <taxon>Eukaryota</taxon>
        <taxon>Metazoa</taxon>
        <taxon>Chordata</taxon>
        <taxon>Craniata</taxon>
        <taxon>Vertebrata</taxon>
        <taxon>Euteleostomi</taxon>
        <taxon>Actinopterygii</taxon>
        <taxon>Neopterygii</taxon>
        <taxon>Teleostei</taxon>
        <taxon>Anguilliformes</taxon>
        <taxon>Anguillidae</taxon>
        <taxon>Anguilla</taxon>
    </lineage>
</organism>
<name>A0A0E9U179_ANGAN</name>
<proteinExistence type="predicted"/>
<evidence type="ECO:0000313" key="1">
    <source>
        <dbReference type="EMBL" id="JAH58930.1"/>
    </source>
</evidence>
<accession>A0A0E9U179</accession>
<protein>
    <submittedName>
        <fullName evidence="1">Uncharacterized protein</fullName>
    </submittedName>
</protein>
<dbReference type="EMBL" id="GBXM01049647">
    <property type="protein sequence ID" value="JAH58930.1"/>
    <property type="molecule type" value="Transcribed_RNA"/>
</dbReference>
<sequence length="30" mass="3425">MSSCTSGMKYLLTTLLQMRLTRRGILLHTV</sequence>